<dbReference type="Pfam" id="PF13517">
    <property type="entry name" value="FG-GAP_3"/>
    <property type="match status" value="2"/>
</dbReference>
<dbReference type="EMBL" id="CP018477">
    <property type="protein sequence ID" value="ASV74546.1"/>
    <property type="molecule type" value="Genomic_DNA"/>
</dbReference>
<dbReference type="AlphaFoldDB" id="A0A286REZ8"/>
<gene>
    <name evidence="3" type="ORF">THTE_1944</name>
</gene>
<proteinExistence type="predicted"/>
<dbReference type="InterPro" id="IPR028994">
    <property type="entry name" value="Integrin_alpha_N"/>
</dbReference>
<dbReference type="Pfam" id="PF07593">
    <property type="entry name" value="UnbV_ASPIC"/>
    <property type="match status" value="1"/>
</dbReference>
<dbReference type="Proteomes" id="UP000215086">
    <property type="component" value="Chromosome"/>
</dbReference>
<dbReference type="PANTHER" id="PTHR16026">
    <property type="entry name" value="CARTILAGE ACIDIC PROTEIN 1"/>
    <property type="match status" value="1"/>
</dbReference>
<organism evidence="3 4">
    <name type="scientific">Thermogutta terrifontis</name>
    <dbReference type="NCBI Taxonomy" id="1331910"/>
    <lineage>
        <taxon>Bacteria</taxon>
        <taxon>Pseudomonadati</taxon>
        <taxon>Planctomycetota</taxon>
        <taxon>Planctomycetia</taxon>
        <taxon>Pirellulales</taxon>
        <taxon>Thermoguttaceae</taxon>
        <taxon>Thermogutta</taxon>
    </lineage>
</organism>
<dbReference type="Gene3D" id="2.130.10.130">
    <property type="entry name" value="Integrin alpha, N-terminal"/>
    <property type="match status" value="2"/>
</dbReference>
<keyword evidence="1" id="KW-0732">Signal</keyword>
<feature type="domain" description="ASPIC/UnbV" evidence="2">
    <location>
        <begin position="425"/>
        <end position="492"/>
    </location>
</feature>
<keyword evidence="4" id="KW-1185">Reference proteome</keyword>
<evidence type="ECO:0000313" key="3">
    <source>
        <dbReference type="EMBL" id="ASV74546.1"/>
    </source>
</evidence>
<dbReference type="RefSeq" id="WP_207651806.1">
    <property type="nucleotide sequence ID" value="NZ_CP018477.1"/>
</dbReference>
<protein>
    <recommendedName>
        <fullName evidence="2">ASPIC/UnbV domain-containing protein</fullName>
    </recommendedName>
</protein>
<dbReference type="SUPFAM" id="SSF69318">
    <property type="entry name" value="Integrin alpha N-terminal domain"/>
    <property type="match status" value="1"/>
</dbReference>
<reference evidence="3 4" key="1">
    <citation type="journal article" name="Front. Microbiol.">
        <title>Sugar Metabolism of the First Thermophilic Planctomycete Thermogutta terrifontis: Comparative Genomic and Transcriptomic Approaches.</title>
        <authorList>
            <person name="Elcheninov A.G."/>
            <person name="Menzel P."/>
            <person name="Gudbergsdottir S.R."/>
            <person name="Slesarev A.I."/>
            <person name="Kadnikov V.V."/>
            <person name="Krogh A."/>
            <person name="Bonch-Osmolovskaya E.A."/>
            <person name="Peng X."/>
            <person name="Kublanov I.V."/>
        </authorList>
    </citation>
    <scope>NUCLEOTIDE SEQUENCE [LARGE SCALE GENOMIC DNA]</scope>
    <source>
        <strain evidence="3 4">R1</strain>
    </source>
</reference>
<dbReference type="InterPro" id="IPR013517">
    <property type="entry name" value="FG-GAP"/>
</dbReference>
<dbReference type="InterPro" id="IPR011519">
    <property type="entry name" value="UnbV_ASPIC"/>
</dbReference>
<dbReference type="KEGG" id="ttf:THTE_1944"/>
<dbReference type="PANTHER" id="PTHR16026:SF0">
    <property type="entry name" value="CARTILAGE ACIDIC PROTEIN 1"/>
    <property type="match status" value="1"/>
</dbReference>
<evidence type="ECO:0000313" key="4">
    <source>
        <dbReference type="Proteomes" id="UP000215086"/>
    </source>
</evidence>
<accession>A0A286REZ8</accession>
<name>A0A286REZ8_9BACT</name>
<sequence length="507" mass="55234">METVTAGLCLFDYDGDGDDDIYFLNGAPLVGCPQKEKPTNKLFRNDGGLHFTDVTAQAGVGDTGYGLGVVAGDYNNDGFLDLFVNNYGRNVLYRNNKDGTFSDVTVEAGVDNGSRVGAGALFLDIDADGWLDLYVGNYIVFDESKHVFHQLTGIPVYGSPEEYPPDKDTLFKNNGDGTFRDVTEISGIGKVAGTSMGMVAGDFDNDGDTDIFVGNDVRANFLFVNDGKGYFIESALERGVAYNGYGDENASMGVDCGDYDNDGWLDLFMSDYQNEWPVLYKNTGNGFFEDVTFSTGAGGRAYPYVNWGVGLVDFDNDGDKDIFIGNGHINDRIGEIDDTTAYRVANAVLRNDGGKFVDVSATAGDLPNLVKSTRGVAFADLDLDGRVDVVILNSQDTADVLRNVTDTDNHWIQIDLRQTGKNCFGVGSRVKVVAGELVQYDEVHAGRGYQSHWGLRLHFGLGSHDRVDRLEVHWHGGGHDIIENIPADQIITVSPGGRWSRSRIRGH</sequence>
<evidence type="ECO:0000256" key="1">
    <source>
        <dbReference type="ARBA" id="ARBA00022729"/>
    </source>
</evidence>
<dbReference type="InterPro" id="IPR027039">
    <property type="entry name" value="Crtac1"/>
</dbReference>
<evidence type="ECO:0000259" key="2">
    <source>
        <dbReference type="Pfam" id="PF07593"/>
    </source>
</evidence>